<dbReference type="Proteomes" id="UP001066276">
    <property type="component" value="Chromosome 6"/>
</dbReference>
<name>A0AAV7QC22_PLEWA</name>
<organism evidence="2 3">
    <name type="scientific">Pleurodeles waltl</name>
    <name type="common">Iberian ribbed newt</name>
    <dbReference type="NCBI Taxonomy" id="8319"/>
    <lineage>
        <taxon>Eukaryota</taxon>
        <taxon>Metazoa</taxon>
        <taxon>Chordata</taxon>
        <taxon>Craniata</taxon>
        <taxon>Vertebrata</taxon>
        <taxon>Euteleostomi</taxon>
        <taxon>Amphibia</taxon>
        <taxon>Batrachia</taxon>
        <taxon>Caudata</taxon>
        <taxon>Salamandroidea</taxon>
        <taxon>Salamandridae</taxon>
        <taxon>Pleurodelinae</taxon>
        <taxon>Pleurodeles</taxon>
    </lineage>
</organism>
<feature type="region of interest" description="Disordered" evidence="1">
    <location>
        <begin position="22"/>
        <end position="89"/>
    </location>
</feature>
<gene>
    <name evidence="2" type="ORF">NDU88_002546</name>
</gene>
<dbReference type="EMBL" id="JANPWB010000010">
    <property type="protein sequence ID" value="KAJ1136128.1"/>
    <property type="molecule type" value="Genomic_DNA"/>
</dbReference>
<keyword evidence="3" id="KW-1185">Reference proteome</keyword>
<proteinExistence type="predicted"/>
<comment type="caution">
    <text evidence="2">The sequence shown here is derived from an EMBL/GenBank/DDBJ whole genome shotgun (WGS) entry which is preliminary data.</text>
</comment>
<reference evidence="2" key="1">
    <citation type="journal article" date="2022" name="bioRxiv">
        <title>Sequencing and chromosome-scale assembly of the giantPleurodeles waltlgenome.</title>
        <authorList>
            <person name="Brown T."/>
            <person name="Elewa A."/>
            <person name="Iarovenko S."/>
            <person name="Subramanian E."/>
            <person name="Araus A.J."/>
            <person name="Petzold A."/>
            <person name="Susuki M."/>
            <person name="Suzuki K.-i.T."/>
            <person name="Hayashi T."/>
            <person name="Toyoda A."/>
            <person name="Oliveira C."/>
            <person name="Osipova E."/>
            <person name="Leigh N.D."/>
            <person name="Simon A."/>
            <person name="Yun M.H."/>
        </authorList>
    </citation>
    <scope>NUCLEOTIDE SEQUENCE</scope>
    <source>
        <strain evidence="2">20211129_DDA</strain>
        <tissue evidence="2">Liver</tissue>
    </source>
</reference>
<accession>A0AAV7QC22</accession>
<dbReference type="AlphaFoldDB" id="A0AAV7QC22"/>
<protein>
    <submittedName>
        <fullName evidence="2">Uncharacterized protein</fullName>
    </submittedName>
</protein>
<evidence type="ECO:0000256" key="1">
    <source>
        <dbReference type="SAM" id="MobiDB-lite"/>
    </source>
</evidence>
<sequence length="89" mass="9326">MYSSTLQLCLCLGFKSLRGEANPWEKARQKRRGLLGSDGRSQRKGGGHGGGGLSGPYLLTSSGRAAAPGFAGPKSDVRNTKAWAIKPPP</sequence>
<evidence type="ECO:0000313" key="3">
    <source>
        <dbReference type="Proteomes" id="UP001066276"/>
    </source>
</evidence>
<evidence type="ECO:0000313" key="2">
    <source>
        <dbReference type="EMBL" id="KAJ1136128.1"/>
    </source>
</evidence>